<dbReference type="Proteomes" id="UP001379945">
    <property type="component" value="Unassembled WGS sequence"/>
</dbReference>
<keyword evidence="1" id="KW-0472">Membrane</keyword>
<feature type="transmembrane region" description="Helical" evidence="1">
    <location>
        <begin position="96"/>
        <end position="127"/>
    </location>
</feature>
<feature type="transmembrane region" description="Helical" evidence="1">
    <location>
        <begin position="53"/>
        <end position="76"/>
    </location>
</feature>
<feature type="transmembrane region" description="Helical" evidence="1">
    <location>
        <begin position="147"/>
        <end position="171"/>
    </location>
</feature>
<dbReference type="SUPFAM" id="SSF58113">
    <property type="entry name" value="Apolipoprotein A-I"/>
    <property type="match status" value="1"/>
</dbReference>
<keyword evidence="1" id="KW-1133">Transmembrane helix</keyword>
<dbReference type="EMBL" id="JBBUTI010000002">
    <property type="protein sequence ID" value="MEK8045371.1"/>
    <property type="molecule type" value="Genomic_DNA"/>
</dbReference>
<comment type="caution">
    <text evidence="3">The sequence shown here is derived from an EMBL/GenBank/DDBJ whole genome shotgun (WGS) entry which is preliminary data.</text>
</comment>
<proteinExistence type="predicted"/>
<dbReference type="InterPro" id="IPR008520">
    <property type="entry name" value="DUF802"/>
</dbReference>
<sequence>MAYALGALVALWVSAGYVRQPFALGMTLLIVVFYSVGALELRRAWQDTARLDGALALAAAPVQDLAAWLAAVPVSLRHAVRLRVEGERVGLPGPSMTPFLVGLLVLLGMLGTFLGMVATLGGTGAALEATTDLKAMRDALAAPVKGLGLAFGTSVVGVATSAMLGLMSALVRRDRQRAQAALDAAIATTLRPFGRAHQREAMLALMQQQAAQMPELLAQMPALLNQMQTELQGMTRSWLGEMQSLMTTVQSQARQSAEQLAAEQARFHAQAADSYQALAASVGTSLQASLGESARQVSATLQPVAEATMAGITRETAALHERIVEQVGRQIEGISTRFDERAAALVERVASSHLALQADLVGAADIVARESATLHERVAGSVGEQLSAVATRLDAAVAGVSTTWQGALAQQERNSEQLLQQVQRVQADAGAHFDRQSGALLGALAQSHEQLQTELAARDTQRLATWQQSLETMASSLQREWQQAGAASLSQQQQICQTLEATARSITAEAQAHARGTISEVSRLVTLAAEAPRAAAEVVAELREKLSDSMVRDQAMLEERNRLMGTLSTLLDAVQRASTEQRQAIDALVQSTTDGLALATTRFASQVDAEATRLDNVAAQLAGSAVEVASLGEAFGAAVQVFQQGSQQLVGHLERVDTALGQSMTRSDEQLAYYVAQAREVIDLSIMSQKQVVEDLQRMASQQRAAGTVATNAGPAA</sequence>
<evidence type="ECO:0000313" key="4">
    <source>
        <dbReference type="Proteomes" id="UP001379945"/>
    </source>
</evidence>
<protein>
    <submittedName>
        <fullName evidence="3">DUF802 domain-containing protein</fullName>
    </submittedName>
</protein>
<name>A0ABU9C0K5_9BURK</name>
<evidence type="ECO:0000313" key="3">
    <source>
        <dbReference type="EMBL" id="MEK8045371.1"/>
    </source>
</evidence>
<accession>A0ABU9C0K5</accession>
<organism evidence="3 4">
    <name type="scientific">Ideonella margarita</name>
    <dbReference type="NCBI Taxonomy" id="2984191"/>
    <lineage>
        <taxon>Bacteria</taxon>
        <taxon>Pseudomonadati</taxon>
        <taxon>Pseudomonadota</taxon>
        <taxon>Betaproteobacteria</taxon>
        <taxon>Burkholderiales</taxon>
        <taxon>Sphaerotilaceae</taxon>
        <taxon>Ideonella</taxon>
    </lineage>
</organism>
<evidence type="ECO:0000256" key="1">
    <source>
        <dbReference type="SAM" id="Phobius"/>
    </source>
</evidence>
<keyword evidence="1" id="KW-0812">Transmembrane</keyword>
<feature type="transmembrane region" description="Helical" evidence="1">
    <location>
        <begin position="25"/>
        <end position="41"/>
    </location>
</feature>
<evidence type="ECO:0000259" key="2">
    <source>
        <dbReference type="Pfam" id="PF05650"/>
    </source>
</evidence>
<gene>
    <name evidence="3" type="ORF">AACH00_03305</name>
</gene>
<feature type="domain" description="DUF802" evidence="2">
    <location>
        <begin position="389"/>
        <end position="441"/>
    </location>
</feature>
<keyword evidence="4" id="KW-1185">Reference proteome</keyword>
<reference evidence="3 4" key="1">
    <citation type="submission" date="2024-04" db="EMBL/GenBank/DDBJ databases">
        <title>Novel species of the genus Ideonella isolated from streams.</title>
        <authorList>
            <person name="Lu H."/>
        </authorList>
    </citation>
    <scope>NUCLEOTIDE SEQUENCE [LARGE SCALE GENOMIC DNA]</scope>
    <source>
        <strain evidence="3 4">LYT19W</strain>
    </source>
</reference>
<dbReference type="Pfam" id="PF05650">
    <property type="entry name" value="DUF802"/>
    <property type="match status" value="1"/>
</dbReference>